<sequence length="119" mass="13717">MVGTIEHATLVCQRCGLSTTHELAYAGRLLVSSTCQECGHTIERDVRDQYVADLRHRMASKPRRMLRRFRRRPWSYAWSLPKAAAAKPLGVLRELRLVARAASDVQRREEPNRKDDEES</sequence>
<dbReference type="EMBL" id="SLXQ01000003">
    <property type="protein sequence ID" value="TCP54032.1"/>
    <property type="molecule type" value="Genomic_DNA"/>
</dbReference>
<keyword evidence="2" id="KW-1185">Reference proteome</keyword>
<dbReference type="Proteomes" id="UP000294911">
    <property type="component" value="Unassembled WGS sequence"/>
</dbReference>
<protein>
    <recommendedName>
        <fullName evidence="3">Bh protein</fullName>
    </recommendedName>
</protein>
<evidence type="ECO:0008006" key="3">
    <source>
        <dbReference type="Google" id="ProtNLM"/>
    </source>
</evidence>
<gene>
    <name evidence="1" type="ORF">EV191_10372</name>
</gene>
<dbReference type="AlphaFoldDB" id="A0A4R2QVF4"/>
<evidence type="ECO:0000313" key="1">
    <source>
        <dbReference type="EMBL" id="TCP54032.1"/>
    </source>
</evidence>
<proteinExistence type="predicted"/>
<name>A0A4R2QVF4_9PSEU</name>
<accession>A0A4R2QVF4</accession>
<reference evidence="1 2" key="1">
    <citation type="submission" date="2019-03" db="EMBL/GenBank/DDBJ databases">
        <title>Genomic Encyclopedia of Type Strains, Phase IV (KMG-IV): sequencing the most valuable type-strain genomes for metagenomic binning, comparative biology and taxonomic classification.</title>
        <authorList>
            <person name="Goeker M."/>
        </authorList>
    </citation>
    <scope>NUCLEOTIDE SEQUENCE [LARGE SCALE GENOMIC DNA]</scope>
    <source>
        <strain evidence="1 2">DSM 45765</strain>
    </source>
</reference>
<comment type="caution">
    <text evidence="1">The sequence shown here is derived from an EMBL/GenBank/DDBJ whole genome shotgun (WGS) entry which is preliminary data.</text>
</comment>
<evidence type="ECO:0000313" key="2">
    <source>
        <dbReference type="Proteomes" id="UP000294911"/>
    </source>
</evidence>
<organism evidence="1 2">
    <name type="scientific">Tamaricihabitans halophyticus</name>
    <dbReference type="NCBI Taxonomy" id="1262583"/>
    <lineage>
        <taxon>Bacteria</taxon>
        <taxon>Bacillati</taxon>
        <taxon>Actinomycetota</taxon>
        <taxon>Actinomycetes</taxon>
        <taxon>Pseudonocardiales</taxon>
        <taxon>Pseudonocardiaceae</taxon>
        <taxon>Tamaricihabitans</taxon>
    </lineage>
</organism>